<feature type="transmembrane region" description="Helical" evidence="1">
    <location>
        <begin position="197"/>
        <end position="214"/>
    </location>
</feature>
<comment type="caution">
    <text evidence="3">The sequence shown here is derived from an EMBL/GenBank/DDBJ whole genome shotgun (WGS) entry which is preliminary data.</text>
</comment>
<protein>
    <submittedName>
        <fullName evidence="3">Phosphatase PAP2 family protein</fullName>
    </submittedName>
</protein>
<reference evidence="3 4" key="1">
    <citation type="submission" date="2023-11" db="EMBL/GenBank/DDBJ databases">
        <title>MicrobeMod: A computational toolkit for identifying prokaryotic methylation and restriction-modification with nanopore sequencing.</title>
        <authorList>
            <person name="Crits-Christoph A."/>
            <person name="Kang S.C."/>
            <person name="Lee H."/>
            <person name="Ostrov N."/>
        </authorList>
    </citation>
    <scope>NUCLEOTIDE SEQUENCE [LARGE SCALE GENOMIC DNA]</scope>
    <source>
        <strain evidence="3 4">DSMZ 700</strain>
    </source>
</reference>
<name>A0AAW9DWM3_ACIAO</name>
<dbReference type="SUPFAM" id="SSF48317">
    <property type="entry name" value="Acid phosphatase/Vanadium-dependent haloperoxidase"/>
    <property type="match status" value="1"/>
</dbReference>
<dbReference type="PANTHER" id="PTHR14969:SF13">
    <property type="entry name" value="AT30094P"/>
    <property type="match status" value="1"/>
</dbReference>
<dbReference type="CDD" id="cd03392">
    <property type="entry name" value="PAP2_like_2"/>
    <property type="match status" value="1"/>
</dbReference>
<feature type="transmembrane region" description="Helical" evidence="1">
    <location>
        <begin position="156"/>
        <end position="177"/>
    </location>
</feature>
<evidence type="ECO:0000256" key="1">
    <source>
        <dbReference type="SAM" id="Phobius"/>
    </source>
</evidence>
<feature type="transmembrane region" description="Helical" evidence="1">
    <location>
        <begin position="223"/>
        <end position="245"/>
    </location>
</feature>
<keyword evidence="1" id="KW-0812">Transmembrane</keyword>
<organism evidence="3 4">
    <name type="scientific">Acidiphilium acidophilum</name>
    <name type="common">Thiobacillus acidophilus</name>
    <dbReference type="NCBI Taxonomy" id="76588"/>
    <lineage>
        <taxon>Bacteria</taxon>
        <taxon>Pseudomonadati</taxon>
        <taxon>Pseudomonadota</taxon>
        <taxon>Alphaproteobacteria</taxon>
        <taxon>Acetobacterales</taxon>
        <taxon>Acidocellaceae</taxon>
        <taxon>Acidiphilium</taxon>
    </lineage>
</organism>
<dbReference type="Gene3D" id="1.20.144.10">
    <property type="entry name" value="Phosphatidic acid phosphatase type 2/haloperoxidase"/>
    <property type="match status" value="1"/>
</dbReference>
<keyword evidence="1" id="KW-1133">Transmembrane helix</keyword>
<feature type="transmembrane region" description="Helical" evidence="1">
    <location>
        <begin position="130"/>
        <end position="149"/>
    </location>
</feature>
<dbReference type="EMBL" id="JAWXYB010000018">
    <property type="protein sequence ID" value="MDX5932510.1"/>
    <property type="molecule type" value="Genomic_DNA"/>
</dbReference>
<gene>
    <name evidence="3" type="ORF">SIL87_17265</name>
</gene>
<sequence length="361" mass="38289">MTDIHAIAARLVVLMSLLAVAAGLVIWLTLRAARLRAARLRGLMRQWAAAGDDDWRRRLVRSLIDPDRPDVPGLLVLGLALIGGLWLFLGVVQDVVSGGPLVRVDRAVFHLLQALRVPVVDQAMVAVTELGDAAVIIPVTLAALAWLVWQRAWRAAFYALASVGGASAFALLLKVTVHQSRPGALYDGWNAYSFPSSHATVSTALFGSLVVLICREVGTRARVAVTLAAIALVGAIAFSRLYLGAHWLSDVIAGLAFGTVWTALLGIVYLRYANTNVEARGLAGVSLAALLAAGSLHIAMAHATDMRRYAVNLPVDHADTDRWPCAGGSTAHSAALAVRGGAVGNCNGAARVERDGRRRDE</sequence>
<feature type="transmembrane region" description="Helical" evidence="1">
    <location>
        <begin position="71"/>
        <end position="92"/>
    </location>
</feature>
<dbReference type="RefSeq" id="WP_319615365.1">
    <property type="nucleotide sequence ID" value="NZ_JAWXYB010000018.1"/>
</dbReference>
<dbReference type="Proteomes" id="UP001279553">
    <property type="component" value="Unassembled WGS sequence"/>
</dbReference>
<dbReference type="InterPro" id="IPR000326">
    <property type="entry name" value="PAP2/HPO"/>
</dbReference>
<dbReference type="InterPro" id="IPR036938">
    <property type="entry name" value="PAP2/HPO_sf"/>
</dbReference>
<evidence type="ECO:0000313" key="3">
    <source>
        <dbReference type="EMBL" id="MDX5932510.1"/>
    </source>
</evidence>
<dbReference type="SMART" id="SM00014">
    <property type="entry name" value="acidPPc"/>
    <property type="match status" value="1"/>
</dbReference>
<keyword evidence="1" id="KW-0472">Membrane</keyword>
<feature type="transmembrane region" description="Helical" evidence="1">
    <location>
        <begin position="251"/>
        <end position="270"/>
    </location>
</feature>
<dbReference type="PANTHER" id="PTHR14969">
    <property type="entry name" value="SPHINGOSINE-1-PHOSPHATE PHOSPHOHYDROLASE"/>
    <property type="match status" value="1"/>
</dbReference>
<keyword evidence="4" id="KW-1185">Reference proteome</keyword>
<feature type="transmembrane region" description="Helical" evidence="1">
    <location>
        <begin position="6"/>
        <end position="30"/>
    </location>
</feature>
<evidence type="ECO:0000313" key="4">
    <source>
        <dbReference type="Proteomes" id="UP001279553"/>
    </source>
</evidence>
<dbReference type="AlphaFoldDB" id="A0AAW9DWM3"/>
<accession>A0AAW9DWM3</accession>
<evidence type="ECO:0000259" key="2">
    <source>
        <dbReference type="SMART" id="SM00014"/>
    </source>
</evidence>
<proteinExistence type="predicted"/>
<feature type="domain" description="Phosphatidic acid phosphatase type 2/haloperoxidase" evidence="2">
    <location>
        <begin position="155"/>
        <end position="266"/>
    </location>
</feature>
<dbReference type="Pfam" id="PF01569">
    <property type="entry name" value="PAP2"/>
    <property type="match status" value="1"/>
</dbReference>
<feature type="transmembrane region" description="Helical" evidence="1">
    <location>
        <begin position="282"/>
        <end position="303"/>
    </location>
</feature>